<keyword evidence="1" id="KW-0812">Transmembrane</keyword>
<organism evidence="2 3">
    <name type="scientific">Beauveria bassiana</name>
    <name type="common">White muscardine disease fungus</name>
    <name type="synonym">Tritirachium shiotae</name>
    <dbReference type="NCBI Taxonomy" id="176275"/>
    <lineage>
        <taxon>Eukaryota</taxon>
        <taxon>Fungi</taxon>
        <taxon>Dikarya</taxon>
        <taxon>Ascomycota</taxon>
        <taxon>Pezizomycotina</taxon>
        <taxon>Sordariomycetes</taxon>
        <taxon>Hypocreomycetidae</taxon>
        <taxon>Hypocreales</taxon>
        <taxon>Cordycipitaceae</taxon>
        <taxon>Beauveria</taxon>
    </lineage>
</organism>
<evidence type="ECO:0000313" key="3">
    <source>
        <dbReference type="Proteomes" id="UP000235728"/>
    </source>
</evidence>
<feature type="transmembrane region" description="Helical" evidence="1">
    <location>
        <begin position="217"/>
        <end position="236"/>
    </location>
</feature>
<accession>A0A2N6P2P3</accession>
<feature type="transmembrane region" description="Helical" evidence="1">
    <location>
        <begin position="58"/>
        <end position="79"/>
    </location>
</feature>
<evidence type="ECO:0000256" key="1">
    <source>
        <dbReference type="SAM" id="Phobius"/>
    </source>
</evidence>
<name>A0A2N6P2P3_BEABA</name>
<feature type="transmembrane region" description="Helical" evidence="1">
    <location>
        <begin position="165"/>
        <end position="185"/>
    </location>
</feature>
<reference evidence="2 3" key="1">
    <citation type="journal article" date="2016" name="Appl. Microbiol. Biotechnol.">
        <title>Characterization of T-DNA insertion mutants with decreased virulence in the entomopathogenic fungus Beauveria bassiana JEF-007.</title>
        <authorList>
            <person name="Kim S."/>
            <person name="Lee S.J."/>
            <person name="Nai Y.S."/>
            <person name="Yu J.S."/>
            <person name="Lee M.R."/>
            <person name="Yang Y.T."/>
            <person name="Kim J.S."/>
        </authorList>
    </citation>
    <scope>NUCLEOTIDE SEQUENCE [LARGE SCALE GENOMIC DNA]</scope>
    <source>
        <strain evidence="2 3">JEF-007</strain>
    </source>
</reference>
<keyword evidence="1" id="KW-0472">Membrane</keyword>
<evidence type="ECO:0000313" key="2">
    <source>
        <dbReference type="EMBL" id="PMB73770.1"/>
    </source>
</evidence>
<keyword evidence="1" id="KW-1133">Transmembrane helix</keyword>
<gene>
    <name evidence="2" type="ORF">BM221_001195</name>
</gene>
<proteinExistence type="predicted"/>
<feature type="transmembrane region" description="Helical" evidence="1">
    <location>
        <begin position="192"/>
        <end position="211"/>
    </location>
</feature>
<dbReference type="AlphaFoldDB" id="A0A2N6P2P3"/>
<comment type="caution">
    <text evidence="2">The sequence shown here is derived from an EMBL/GenBank/DDBJ whole genome shotgun (WGS) entry which is preliminary data.</text>
</comment>
<dbReference type="Proteomes" id="UP000235728">
    <property type="component" value="Unassembled WGS sequence"/>
</dbReference>
<protein>
    <submittedName>
        <fullName evidence="2">Uncharacterized protein</fullName>
    </submittedName>
</protein>
<sequence>MPFAPTSPAIGDAAASRSGASTSAAAASAASPSSSSSTSTTATFFARADAALDHRGRFLIQLHTTILVIVAVVVVPGAAVRKLELAAAATPRGVFALDGGDIRADTATTCFGLVNLHGVFVVIVVLAEDELAVEVELGFGLFLRLPRLGGLGGGNVGERLLVEQIQRLVIVFENICLAALLRLLLWPGRRRFVIIIAVVVAFRLAAVDGAVVFRVKLLLAVSVFFLLVIVVAVAVGSGTRARGILSLLGALLGLANVGDELAVSLGTVLVDGVVAEAADHALENVLDFGLEVALVLVAPDQEVGHERGEPRQHQLHGQADDANLDEAQAALDNLAIVRRQEEVHGLDQVRQRLLGQRGAVLVQQPANGGDARGDHVRRTARQPRAHHGEELFQVGGARRRVVRHVRDLLIVDRRVVGGRHARAHLHEQLVRGLTRALIVFLAANDDFAEDRRDKVQRRVGDMRQERGNGGEAVAARGRRHLVGAGDDKLLQGGVALLKSGLAALRRAEARDQLIRLLLQLRLVITVDDERGNLKQRREALAWQHREHVGGVLPEVGEVDCRRLLADAGLQQEIVLVGGNRRQRLIRLDERLERAADVEAQLRLLVEEVGEHFRKGLVKCLRQVKRQVAVAGQDGPHLLHDRLVNLDLHGLGRVAVLEDALEHDLAEGHHLALEVGKVRVAGVVTEDG</sequence>
<dbReference type="EMBL" id="MRVG01000001">
    <property type="protein sequence ID" value="PMB73770.1"/>
    <property type="molecule type" value="Genomic_DNA"/>
</dbReference>